<proteinExistence type="predicted"/>
<dbReference type="Gene3D" id="3.60.60.10">
    <property type="entry name" value="Penicillin V Acylase, Chain A"/>
    <property type="match status" value="1"/>
</dbReference>
<dbReference type="GO" id="GO:0016740">
    <property type="term" value="F:transferase activity"/>
    <property type="evidence" value="ECO:0007669"/>
    <property type="project" value="UniProtKB-KW"/>
</dbReference>
<evidence type="ECO:0000259" key="2">
    <source>
        <dbReference type="Pfam" id="PF03417"/>
    </source>
</evidence>
<reference evidence="3 4" key="1">
    <citation type="submission" date="2019-02" db="EMBL/GenBank/DDBJ databases">
        <title>Deep-cultivation of Planctomycetes and their phenomic and genomic characterization uncovers novel biology.</title>
        <authorList>
            <person name="Wiegand S."/>
            <person name="Jogler M."/>
            <person name="Boedeker C."/>
            <person name="Pinto D."/>
            <person name="Vollmers J."/>
            <person name="Rivas-Marin E."/>
            <person name="Kohn T."/>
            <person name="Peeters S.H."/>
            <person name="Heuer A."/>
            <person name="Rast P."/>
            <person name="Oberbeckmann S."/>
            <person name="Bunk B."/>
            <person name="Jeske O."/>
            <person name="Meyerdierks A."/>
            <person name="Storesund J.E."/>
            <person name="Kallscheuer N."/>
            <person name="Luecker S."/>
            <person name="Lage O.M."/>
            <person name="Pohl T."/>
            <person name="Merkel B.J."/>
            <person name="Hornburger P."/>
            <person name="Mueller R.-W."/>
            <person name="Bruemmer F."/>
            <person name="Labrenz M."/>
            <person name="Spormann A.M."/>
            <person name="Op den Camp H."/>
            <person name="Overmann J."/>
            <person name="Amann R."/>
            <person name="Jetten M.S.M."/>
            <person name="Mascher T."/>
            <person name="Medema M.H."/>
            <person name="Devos D.P."/>
            <person name="Kaster A.-K."/>
            <person name="Ovreas L."/>
            <person name="Rohde M."/>
            <person name="Galperin M.Y."/>
            <person name="Jogler C."/>
        </authorList>
    </citation>
    <scope>NUCLEOTIDE SEQUENCE [LARGE SCALE GENOMIC DNA]</scope>
    <source>
        <strain evidence="3 4">FF011L</strain>
    </source>
</reference>
<dbReference type="OrthoDB" id="264208at2"/>
<gene>
    <name evidence="3" type="ORF">FF011L_25570</name>
</gene>
<dbReference type="Pfam" id="PF03417">
    <property type="entry name" value="AAT"/>
    <property type="match status" value="1"/>
</dbReference>
<dbReference type="Proteomes" id="UP000320672">
    <property type="component" value="Chromosome"/>
</dbReference>
<evidence type="ECO:0000313" key="4">
    <source>
        <dbReference type="Proteomes" id="UP000320672"/>
    </source>
</evidence>
<dbReference type="EMBL" id="CP036262">
    <property type="protein sequence ID" value="QDS93784.1"/>
    <property type="molecule type" value="Genomic_DNA"/>
</dbReference>
<evidence type="ECO:0000313" key="3">
    <source>
        <dbReference type="EMBL" id="QDS93784.1"/>
    </source>
</evidence>
<dbReference type="InterPro" id="IPR005079">
    <property type="entry name" value="Peptidase_C45_hydrolase"/>
</dbReference>
<dbReference type="InterPro" id="IPR047803">
    <property type="entry name" value="DCD1A/B-like"/>
</dbReference>
<dbReference type="InterPro" id="IPR047794">
    <property type="entry name" value="C45_proenzyme-like"/>
</dbReference>
<dbReference type="AlphaFoldDB" id="A0A517MFW7"/>
<evidence type="ECO:0000256" key="1">
    <source>
        <dbReference type="SAM" id="SignalP"/>
    </source>
</evidence>
<keyword evidence="4" id="KW-1185">Reference proteome</keyword>
<protein>
    <submittedName>
        <fullName evidence="3">Acyl-coenzyme A:6-aminopenicillanic acid acyl-transferase</fullName>
    </submittedName>
</protein>
<organism evidence="3 4">
    <name type="scientific">Roseimaritima multifibrata</name>
    <dbReference type="NCBI Taxonomy" id="1930274"/>
    <lineage>
        <taxon>Bacteria</taxon>
        <taxon>Pseudomonadati</taxon>
        <taxon>Planctomycetota</taxon>
        <taxon>Planctomycetia</taxon>
        <taxon>Pirellulales</taxon>
        <taxon>Pirellulaceae</taxon>
        <taxon>Roseimaritima</taxon>
    </lineage>
</organism>
<accession>A0A517MFW7</accession>
<dbReference type="KEGG" id="rml:FF011L_25570"/>
<dbReference type="NCBIfam" id="NF040521">
    <property type="entry name" value="C45_proenzyme"/>
    <property type="match status" value="1"/>
</dbReference>
<feature type="chain" id="PRO_5021855987" evidence="1">
    <location>
        <begin position="31"/>
        <end position="621"/>
    </location>
</feature>
<name>A0A517MFW7_9BACT</name>
<keyword evidence="1" id="KW-0732">Signal</keyword>
<dbReference type="PANTHER" id="PTHR35190">
    <property type="entry name" value="PROTEIN DCD1B"/>
    <property type="match status" value="1"/>
</dbReference>
<sequence precursor="true">MNRASLFRFMSVFVVVLSAAIIAPGTAAQAQGSGKASNPENLSESIGPLLSILSGNSETFAITAGIDVQIDDRIQHVDARLVRFDSESFDLQLTHSDYSLQIRRRANETAFALPHHKVVFTGAGKLVGDDQLAPGGMAARLIGSGSVVALYAPVILGGDPAVVSQVLTNLIDTEFDSSQNRWQFDDDFSMQFSNQNRNVAIQVDGEHSAVVKIETNLPAMSDVNDWPGYQMVSLERKEIERTLARGVRRAMEILLPSRQLTNPPEQNKTVEHGELRWQDGQRVVLLHGTPEEVGFAHGQLLNKEAQRCIDSVLYTFGTVNTIRNGTWFRNDLDQAYQRLAPFIPEDHQAETFAFAKAMELEPETAQAINVFPELFHCSGFALFGKATVDGKLLHGRVLDYMTTIGLQDSATTFIVSIDGKHGFANVGYAGFIGSVSGMNDQSISLGEMGGHGEGQWDGVPMATLMRRALEECSTLQEVQQLWETNPRTCEYYYVFADGKTNEAVGVMATPDLLKFVQPGEAHELLGEGIEDAVVLSAGGRLKTLRQRVQEKYGKVDVDVAKWLMSRPVAMSSNLHNVLFVPQDLIFYVANASHSEPAANRPYVKMDLEALLKSMPSPTLSP</sequence>
<feature type="domain" description="Peptidase C45 hydrolase" evidence="2">
    <location>
        <begin position="409"/>
        <end position="506"/>
    </location>
</feature>
<dbReference type="PANTHER" id="PTHR35190:SF2">
    <property type="entry name" value="PROTEIN DCD1B"/>
    <property type="match status" value="1"/>
</dbReference>
<feature type="signal peptide" evidence="1">
    <location>
        <begin position="1"/>
        <end position="30"/>
    </location>
</feature>
<keyword evidence="3" id="KW-0808">Transferase</keyword>